<dbReference type="SUPFAM" id="SSF53098">
    <property type="entry name" value="Ribonuclease H-like"/>
    <property type="match status" value="1"/>
</dbReference>
<dbReference type="Pfam" id="PF08284">
    <property type="entry name" value="RVP_2"/>
    <property type="match status" value="1"/>
</dbReference>
<dbReference type="InterPro" id="IPR056924">
    <property type="entry name" value="SH3_Tf2-1"/>
</dbReference>
<dbReference type="Pfam" id="PF24626">
    <property type="entry name" value="SH3_Tf2-1"/>
    <property type="match status" value="1"/>
</dbReference>
<feature type="domain" description="Reverse transcriptase" evidence="2">
    <location>
        <begin position="852"/>
        <end position="924"/>
    </location>
</feature>
<dbReference type="Gene3D" id="3.30.420.10">
    <property type="entry name" value="Ribonuclease H-like superfamily/Ribonuclease H"/>
    <property type="match status" value="1"/>
</dbReference>
<dbReference type="Gene3D" id="3.30.70.270">
    <property type="match status" value="1"/>
</dbReference>
<feature type="compositionally biased region" description="Polar residues" evidence="1">
    <location>
        <begin position="556"/>
        <end position="570"/>
    </location>
</feature>
<evidence type="ECO:0000259" key="3">
    <source>
        <dbReference type="Pfam" id="PF24626"/>
    </source>
</evidence>
<dbReference type="PANTHER" id="PTHR24559">
    <property type="entry name" value="TRANSPOSON TY3-I GAG-POL POLYPROTEIN"/>
    <property type="match status" value="1"/>
</dbReference>
<evidence type="ECO:0000313" key="4">
    <source>
        <dbReference type="EMBL" id="GEU31771.1"/>
    </source>
</evidence>
<dbReference type="Gene3D" id="3.10.10.10">
    <property type="entry name" value="HIV Type 1 Reverse Transcriptase, subunit A, domain 1"/>
    <property type="match status" value="1"/>
</dbReference>
<protein>
    <submittedName>
        <fullName evidence="4">Uncharacterized protein</fullName>
    </submittedName>
</protein>
<evidence type="ECO:0000256" key="1">
    <source>
        <dbReference type="SAM" id="MobiDB-lite"/>
    </source>
</evidence>
<organism evidence="4">
    <name type="scientific">Tanacetum cinerariifolium</name>
    <name type="common">Dalmatian daisy</name>
    <name type="synonym">Chrysanthemum cinerariifolium</name>
    <dbReference type="NCBI Taxonomy" id="118510"/>
    <lineage>
        <taxon>Eukaryota</taxon>
        <taxon>Viridiplantae</taxon>
        <taxon>Streptophyta</taxon>
        <taxon>Embryophyta</taxon>
        <taxon>Tracheophyta</taxon>
        <taxon>Spermatophyta</taxon>
        <taxon>Magnoliopsida</taxon>
        <taxon>eudicotyledons</taxon>
        <taxon>Gunneridae</taxon>
        <taxon>Pentapetalae</taxon>
        <taxon>asterids</taxon>
        <taxon>campanulids</taxon>
        <taxon>Asterales</taxon>
        <taxon>Asteraceae</taxon>
        <taxon>Asteroideae</taxon>
        <taxon>Anthemideae</taxon>
        <taxon>Anthemidinae</taxon>
        <taxon>Tanacetum</taxon>
    </lineage>
</organism>
<reference evidence="4" key="1">
    <citation type="journal article" date="2019" name="Sci. Rep.">
        <title>Draft genome of Tanacetum cinerariifolium, the natural source of mosquito coil.</title>
        <authorList>
            <person name="Yamashiro T."/>
            <person name="Shiraishi A."/>
            <person name="Satake H."/>
            <person name="Nakayama K."/>
        </authorList>
    </citation>
    <scope>NUCLEOTIDE SEQUENCE</scope>
</reference>
<dbReference type="InterPro" id="IPR012337">
    <property type="entry name" value="RNaseH-like_sf"/>
</dbReference>
<dbReference type="InterPro" id="IPR021109">
    <property type="entry name" value="Peptidase_aspartic_dom_sf"/>
</dbReference>
<feature type="region of interest" description="Disordered" evidence="1">
    <location>
        <begin position="546"/>
        <end position="570"/>
    </location>
</feature>
<dbReference type="InterPro" id="IPR000477">
    <property type="entry name" value="RT_dom"/>
</dbReference>
<accession>A0A6L2J4K3</accession>
<comment type="caution">
    <text evidence="4">The sequence shown here is derived from an EMBL/GenBank/DDBJ whole genome shotgun (WGS) entry which is preliminary data.</text>
</comment>
<feature type="region of interest" description="Disordered" evidence="1">
    <location>
        <begin position="157"/>
        <end position="254"/>
    </location>
</feature>
<dbReference type="AlphaFoldDB" id="A0A6L2J4K3"/>
<dbReference type="InterPro" id="IPR053134">
    <property type="entry name" value="RNA-dir_DNA_polymerase"/>
</dbReference>
<dbReference type="CDD" id="cd00303">
    <property type="entry name" value="retropepsin_like"/>
    <property type="match status" value="1"/>
</dbReference>
<evidence type="ECO:0000259" key="2">
    <source>
        <dbReference type="Pfam" id="PF00078"/>
    </source>
</evidence>
<gene>
    <name evidence="4" type="ORF">Tci_003749</name>
</gene>
<dbReference type="SUPFAM" id="SSF50630">
    <property type="entry name" value="Acid proteases"/>
    <property type="match status" value="1"/>
</dbReference>
<dbReference type="InterPro" id="IPR036397">
    <property type="entry name" value="RNaseH_sf"/>
</dbReference>
<dbReference type="Gene3D" id="2.40.70.10">
    <property type="entry name" value="Acid Proteases"/>
    <property type="match status" value="1"/>
</dbReference>
<dbReference type="InterPro" id="IPR043128">
    <property type="entry name" value="Rev_trsase/Diguanyl_cyclase"/>
</dbReference>
<dbReference type="PANTHER" id="PTHR24559:SF427">
    <property type="entry name" value="RNA-DIRECTED DNA POLYMERASE"/>
    <property type="match status" value="1"/>
</dbReference>
<dbReference type="EMBL" id="BKCJ010000284">
    <property type="protein sequence ID" value="GEU31771.1"/>
    <property type="molecule type" value="Genomic_DNA"/>
</dbReference>
<dbReference type="InterPro" id="IPR043502">
    <property type="entry name" value="DNA/RNA_pol_sf"/>
</dbReference>
<name>A0A6L2J4K3_TANCI</name>
<sequence length="1081" mass="122485">MSIAYHPETDRQSERTIKTLEDMLRACVIDFGKGSVTHFPLAKFSYNNNCHASIQAAPYEALYGRKCQSPMCWAEVGEAQLTGPKLIQETTEKIVLVKQRIQAAQDRQKSYANLRQKLMEFEVGDRVMLKVSPRKGVVRFVMSSASSAVTYTSVYIDSKPGRPVAPPSPDYIPGLEEPQTPPPLPPIHSPTTESPGYVAESDPEEDPEEYDDDESEDSPVDYHIDGGDDGDDDDSDSFRDDADPVIPPPSTDITTTGARITVWLQASISLPPEVEVERLLAMPTLLPSPLTSLSPPSAEERLATIASTQAFIDAVTAALPSPPLPPPLYIPPPINRRDDILKTELPPRKKSCLFALGPRYEVRGSSTARLTGDSQRVDLLMGDRIAHRETILIVEEKAYASREAWAHSIGLSQVVHYELQTHCEQVDGSHSSDEDNRRNVQTARLCFYTDFMKCQPLNFKVTEGVVGLTRWIENMESVFQLSVCAIENQFVANETEKIGKYISGLPDNIYGSVKAFKPKTLDETIELANELMDQKLRTYVERQTENKIKADDSSRNNHGQQQHPSKRQNVTKVYNMGSGEWKPYGGNLPKTFQERLSKVKNKDEGNVNAQGWVHVVGNVEKKGNASRDLDSNVVTGMFLLNNRYASILFDTGADRSFMSIAFSSLIDIIPTPLRNSYDVELADGKIVGVDTIIRGYTLNFLNHPFNIDLMPVELGSFDVIIGMDWLRRHHVMIVYDEKLVRISYGSIVHDKRMSYLFGTYIRQERGNKSEGKQLKDLPIFQDFPEMFPEDLSGLPLARQVEFHLDLIPGAAPVGRAPYRLAPSEMKELSKQLQEISKKGFIRPSSSPWGAPVMPFGLTNTHAVFMALINRVCKHYLDKFVILFIDDILIYSKNEKEHREHLKEILKLLKKEKLYTKFSKCEFWIPKRHSCGSSKDRINQRLGISQDNDGKLPIFRACWRIQAARDRQKSYADLKRKPMEFEVGDRVMLKVSPWKGVVRFGKRGKLNPRYVRPFKVLAKVEDVSYRLELPEELSRVYHTFHMSNLKKCYADELLAMPLEGIHIDAKRQFVEDPVEIMEREIK</sequence>
<dbReference type="GO" id="GO:0003676">
    <property type="term" value="F:nucleic acid binding"/>
    <property type="evidence" value="ECO:0007669"/>
    <property type="project" value="InterPro"/>
</dbReference>
<dbReference type="SUPFAM" id="SSF56672">
    <property type="entry name" value="DNA/RNA polymerases"/>
    <property type="match status" value="1"/>
</dbReference>
<feature type="compositionally biased region" description="Pro residues" evidence="1">
    <location>
        <begin position="179"/>
        <end position="188"/>
    </location>
</feature>
<dbReference type="Pfam" id="PF00078">
    <property type="entry name" value="RVT_1"/>
    <property type="match status" value="1"/>
</dbReference>
<feature type="compositionally biased region" description="Acidic residues" evidence="1">
    <location>
        <begin position="201"/>
        <end position="219"/>
    </location>
</feature>
<feature type="domain" description="Tf2-1-like SH3-like" evidence="3">
    <location>
        <begin position="983"/>
        <end position="1047"/>
    </location>
</feature>
<proteinExistence type="predicted"/>
<feature type="compositionally biased region" description="Basic and acidic residues" evidence="1">
    <location>
        <begin position="546"/>
        <end position="555"/>
    </location>
</feature>